<evidence type="ECO:0000256" key="2">
    <source>
        <dbReference type="ARBA" id="ARBA00022448"/>
    </source>
</evidence>
<evidence type="ECO:0000256" key="1">
    <source>
        <dbReference type="ARBA" id="ARBA00004651"/>
    </source>
</evidence>
<keyword evidence="12" id="KW-1185">Reference proteome</keyword>
<evidence type="ECO:0008006" key="13">
    <source>
        <dbReference type="Google" id="ProtNLM"/>
    </source>
</evidence>
<accession>A0AA88RBD6</accession>
<dbReference type="InterPro" id="IPR044566">
    <property type="entry name" value="RMV1-like"/>
</dbReference>
<dbReference type="InterPro" id="IPR002293">
    <property type="entry name" value="AA/rel_permease1"/>
</dbReference>
<dbReference type="GO" id="GO:0015203">
    <property type="term" value="F:polyamine transmembrane transporter activity"/>
    <property type="evidence" value="ECO:0007669"/>
    <property type="project" value="UniProtKB-ARBA"/>
</dbReference>
<feature type="transmembrane region" description="Helical" evidence="10">
    <location>
        <begin position="184"/>
        <end position="205"/>
    </location>
</feature>
<feature type="transmembrane region" description="Helical" evidence="10">
    <location>
        <begin position="46"/>
        <end position="64"/>
    </location>
</feature>
<keyword evidence="2" id="KW-0813">Transport</keyword>
<dbReference type="GO" id="GO:0015293">
    <property type="term" value="F:symporter activity"/>
    <property type="evidence" value="ECO:0007669"/>
    <property type="project" value="UniProtKB-KW"/>
</dbReference>
<evidence type="ECO:0000256" key="8">
    <source>
        <dbReference type="ARBA" id="ARBA00024041"/>
    </source>
</evidence>
<keyword evidence="4 10" id="KW-0812">Transmembrane</keyword>
<dbReference type="GO" id="GO:0005886">
    <property type="term" value="C:plasma membrane"/>
    <property type="evidence" value="ECO:0007669"/>
    <property type="project" value="UniProtKB-SubCell"/>
</dbReference>
<feature type="transmembrane region" description="Helical" evidence="10">
    <location>
        <begin position="160"/>
        <end position="178"/>
    </location>
</feature>
<dbReference type="Pfam" id="PF13520">
    <property type="entry name" value="AA_permease_2"/>
    <property type="match status" value="1"/>
</dbReference>
<comment type="similarity">
    <text evidence="8">Belongs to the amino acid-polyamine-organocation (APC) superfamily. Polyamine:cation symporter (PHS) (TC 2.A.3.12) family.</text>
</comment>
<feature type="transmembrane region" description="Helical" evidence="10">
    <location>
        <begin position="127"/>
        <end position="148"/>
    </location>
</feature>
<evidence type="ECO:0000256" key="3">
    <source>
        <dbReference type="ARBA" id="ARBA00022475"/>
    </source>
</evidence>
<feature type="region of interest" description="Disordered" evidence="9">
    <location>
        <begin position="1"/>
        <end position="24"/>
    </location>
</feature>
<keyword evidence="3" id="KW-1003">Cell membrane</keyword>
<dbReference type="Gene3D" id="1.20.1740.10">
    <property type="entry name" value="Amino acid/polyamine transporter I"/>
    <property type="match status" value="1"/>
</dbReference>
<name>A0AA88RBD6_9ASTE</name>
<evidence type="ECO:0000256" key="9">
    <source>
        <dbReference type="SAM" id="MobiDB-lite"/>
    </source>
</evidence>
<dbReference type="EMBL" id="JAVXUO010001810">
    <property type="protein sequence ID" value="KAK2978920.1"/>
    <property type="molecule type" value="Genomic_DNA"/>
</dbReference>
<comment type="caution">
    <text evidence="11">The sequence shown here is derived from an EMBL/GenBank/DDBJ whole genome shotgun (WGS) entry which is preliminary data.</text>
</comment>
<evidence type="ECO:0000256" key="7">
    <source>
        <dbReference type="ARBA" id="ARBA00023136"/>
    </source>
</evidence>
<evidence type="ECO:0000256" key="4">
    <source>
        <dbReference type="ARBA" id="ARBA00022692"/>
    </source>
</evidence>
<keyword evidence="6 10" id="KW-1133">Transmembrane helix</keyword>
<dbReference type="PANTHER" id="PTHR45826:SF8">
    <property type="entry name" value="CATIONIC AMINO ACID TRANSPORTER"/>
    <property type="match status" value="1"/>
</dbReference>
<proteinExistence type="inferred from homology"/>
<evidence type="ECO:0000313" key="12">
    <source>
        <dbReference type="Proteomes" id="UP001187471"/>
    </source>
</evidence>
<dbReference type="PANTHER" id="PTHR45826">
    <property type="entry name" value="POLYAMINE TRANSPORTER PUT1"/>
    <property type="match status" value="1"/>
</dbReference>
<organism evidence="11 12">
    <name type="scientific">Escallonia rubra</name>
    <dbReference type="NCBI Taxonomy" id="112253"/>
    <lineage>
        <taxon>Eukaryota</taxon>
        <taxon>Viridiplantae</taxon>
        <taxon>Streptophyta</taxon>
        <taxon>Embryophyta</taxon>
        <taxon>Tracheophyta</taxon>
        <taxon>Spermatophyta</taxon>
        <taxon>Magnoliopsida</taxon>
        <taxon>eudicotyledons</taxon>
        <taxon>Gunneridae</taxon>
        <taxon>Pentapetalae</taxon>
        <taxon>asterids</taxon>
        <taxon>campanulids</taxon>
        <taxon>Escalloniales</taxon>
        <taxon>Escalloniaceae</taxon>
        <taxon>Escallonia</taxon>
    </lineage>
</organism>
<sequence>MTELRGSPTQEPPDPTAGDTPNLLPITDTSIARTPIVTRHPANKKLSLLPLIFLIYFEVAGGPFGEEPAVKAAGPLLAILGFLVFPFIWSVPEVLITAELSIAFPGNGGFVIWAHRAFGPFFGSLVGTWKFLSGVINVAAFPVLCIDYLKKLFPVFASGLPRKLAILISTLFLSFVNYTGLTVVGYAALGLGLGHVAGICVVHLVEEEVSDNEATVPASHEPAGARDHVPPSACVPDIYHGQGGCFRSTMAMKKDNKERGYSWLSLCACMHGLELDVLGCI</sequence>
<reference evidence="11" key="1">
    <citation type="submission" date="2022-12" db="EMBL/GenBank/DDBJ databases">
        <title>Draft genome assemblies for two species of Escallonia (Escalloniales).</title>
        <authorList>
            <person name="Chanderbali A."/>
            <person name="Dervinis C."/>
            <person name="Anghel I."/>
            <person name="Soltis D."/>
            <person name="Soltis P."/>
            <person name="Zapata F."/>
        </authorList>
    </citation>
    <scope>NUCLEOTIDE SEQUENCE</scope>
    <source>
        <strain evidence="11">UCBG92.1500</strain>
        <tissue evidence="11">Leaf</tissue>
    </source>
</reference>
<dbReference type="Proteomes" id="UP001187471">
    <property type="component" value="Unassembled WGS sequence"/>
</dbReference>
<keyword evidence="7 10" id="KW-0472">Membrane</keyword>
<evidence type="ECO:0000256" key="5">
    <source>
        <dbReference type="ARBA" id="ARBA00022847"/>
    </source>
</evidence>
<evidence type="ECO:0000313" key="11">
    <source>
        <dbReference type="EMBL" id="KAK2978920.1"/>
    </source>
</evidence>
<evidence type="ECO:0000256" key="6">
    <source>
        <dbReference type="ARBA" id="ARBA00022989"/>
    </source>
</evidence>
<keyword evidence="5" id="KW-0769">Symport</keyword>
<dbReference type="AlphaFoldDB" id="A0AA88RBD6"/>
<comment type="subcellular location">
    <subcellularLocation>
        <location evidence="1">Cell membrane</location>
        <topology evidence="1">Multi-pass membrane protein</topology>
    </subcellularLocation>
</comment>
<protein>
    <recommendedName>
        <fullName evidence="13">Polyamine transporter</fullName>
    </recommendedName>
</protein>
<evidence type="ECO:0000256" key="10">
    <source>
        <dbReference type="SAM" id="Phobius"/>
    </source>
</evidence>
<feature type="transmembrane region" description="Helical" evidence="10">
    <location>
        <begin position="70"/>
        <end position="89"/>
    </location>
</feature>
<gene>
    <name evidence="11" type="ORF">RJ640_019235</name>
</gene>